<sequence>MFLISRYDAADDRIRWLCPRCHAFEWKETMTRQPMELSDNGNPSEDEAMAEDSSVHDNENDDDVNVEFNDLNEEEEQNPLMDSGIIVESKDDDNNLSCMDDQTADHESMDEETDHVSYKLEYQKDKSKKLFAESDADEQVRLMAIAPKEWGRQKNRKMFQSKPNQARRSLVLRKNKEMLAYPQCLRGNIPLSDVTIDSVVKFYYEDGISQSSSNSKDAIKINRQPVAVRLLEMTALDAYRIFNERFPGAVAKSTFTTLRPREVKIATPHDTCMCITHENMDLLLKYQKYMGVTSLSASEKIDMKGLITRMVCAIQKDECFNEQCDDCPMENITHILTHDNVMDLNDECSWMLWEKVDKIFDLQQMID</sequence>
<dbReference type="PANTHER" id="PTHR46601:SF1">
    <property type="entry name" value="ADF-H DOMAIN-CONTAINING PROTEIN"/>
    <property type="match status" value="1"/>
</dbReference>
<protein>
    <submittedName>
        <fullName evidence="2">Uncharacterized protein</fullName>
    </submittedName>
</protein>
<feature type="region of interest" description="Disordered" evidence="1">
    <location>
        <begin position="33"/>
        <end position="64"/>
    </location>
</feature>
<comment type="caution">
    <text evidence="2">The sequence shown here is derived from an EMBL/GenBank/DDBJ whole genome shotgun (WGS) entry which is preliminary data.</text>
</comment>
<evidence type="ECO:0000313" key="2">
    <source>
        <dbReference type="EMBL" id="CAF3125450.1"/>
    </source>
</evidence>
<dbReference type="OrthoDB" id="10043418at2759"/>
<evidence type="ECO:0000256" key="1">
    <source>
        <dbReference type="SAM" id="MobiDB-lite"/>
    </source>
</evidence>
<accession>A0A817NUV3</accession>
<dbReference type="AlphaFoldDB" id="A0A817NUV3"/>
<dbReference type="Proteomes" id="UP000663825">
    <property type="component" value="Unassembled WGS sequence"/>
</dbReference>
<dbReference type="PANTHER" id="PTHR46601">
    <property type="entry name" value="ULP_PROTEASE DOMAIN-CONTAINING PROTEIN"/>
    <property type="match status" value="1"/>
</dbReference>
<dbReference type="EMBL" id="CAJNXB010001045">
    <property type="protein sequence ID" value="CAF3125450.1"/>
    <property type="molecule type" value="Genomic_DNA"/>
</dbReference>
<gene>
    <name evidence="2" type="ORF">TIS948_LOCUS8231</name>
</gene>
<name>A0A817NUV3_9BILA</name>
<evidence type="ECO:0000313" key="3">
    <source>
        <dbReference type="Proteomes" id="UP000663825"/>
    </source>
</evidence>
<reference evidence="2" key="1">
    <citation type="submission" date="2021-02" db="EMBL/GenBank/DDBJ databases">
        <authorList>
            <person name="Nowell W R."/>
        </authorList>
    </citation>
    <scope>NUCLEOTIDE SEQUENCE</scope>
</reference>
<organism evidence="2 3">
    <name type="scientific">Rotaria socialis</name>
    <dbReference type="NCBI Taxonomy" id="392032"/>
    <lineage>
        <taxon>Eukaryota</taxon>
        <taxon>Metazoa</taxon>
        <taxon>Spiralia</taxon>
        <taxon>Gnathifera</taxon>
        <taxon>Rotifera</taxon>
        <taxon>Eurotatoria</taxon>
        <taxon>Bdelloidea</taxon>
        <taxon>Philodinida</taxon>
        <taxon>Philodinidae</taxon>
        <taxon>Rotaria</taxon>
    </lineage>
</organism>
<proteinExistence type="predicted"/>